<feature type="region of interest" description="Disordered" evidence="4">
    <location>
        <begin position="1"/>
        <end position="40"/>
    </location>
</feature>
<dbReference type="Proteomes" id="UP000067434">
    <property type="component" value="Chromosome"/>
</dbReference>
<dbReference type="RefSeq" id="WP_052884160.1">
    <property type="nucleotide sequence ID" value="NZ_CP009961.1"/>
</dbReference>
<dbReference type="GeneID" id="25401495"/>
<comment type="similarity">
    <text evidence="1">Belongs to the eukaryotic ribosomal protein eS25 family.</text>
</comment>
<feature type="compositionally biased region" description="Basic and acidic residues" evidence="4">
    <location>
        <begin position="13"/>
        <end position="30"/>
    </location>
</feature>
<dbReference type="KEGG" id="thf:MA03_04650"/>
<organism evidence="5 6">
    <name type="scientific">Infirmifilum uzonense</name>
    <dbReference type="NCBI Taxonomy" id="1550241"/>
    <lineage>
        <taxon>Archaea</taxon>
        <taxon>Thermoproteota</taxon>
        <taxon>Thermoprotei</taxon>
        <taxon>Thermofilales</taxon>
        <taxon>Thermofilaceae</taxon>
        <taxon>Infirmifilum</taxon>
    </lineage>
</organism>
<dbReference type="GO" id="GO:1990904">
    <property type="term" value="C:ribonucleoprotein complex"/>
    <property type="evidence" value="ECO:0007669"/>
    <property type="project" value="UniProtKB-KW"/>
</dbReference>
<accession>A0A0F7FHE8</accession>
<dbReference type="GO" id="GO:0005840">
    <property type="term" value="C:ribosome"/>
    <property type="evidence" value="ECO:0007669"/>
    <property type="project" value="UniProtKB-KW"/>
</dbReference>
<dbReference type="SUPFAM" id="SSF46785">
    <property type="entry name" value="Winged helix' DNA-binding domain"/>
    <property type="match status" value="1"/>
</dbReference>
<dbReference type="AlphaFoldDB" id="A0A0F7FHE8"/>
<dbReference type="Gene3D" id="3.30.63.20">
    <property type="match status" value="1"/>
</dbReference>
<evidence type="ECO:0000256" key="1">
    <source>
        <dbReference type="ARBA" id="ARBA00009106"/>
    </source>
</evidence>
<sequence>MGGGKKRPTVSSLEKRAKKATEGKKEEGGKKPQMKLSGTTGELTEVSMDALIKDIKGLKYVTPYVLASRLGLKLSRAKRVLRELESRGILVAIDKNSRVPIYAPPSKKS</sequence>
<dbReference type="HOGENOM" id="CLU_171557_0_0_2"/>
<dbReference type="InterPro" id="IPR036390">
    <property type="entry name" value="WH_DNA-bd_sf"/>
</dbReference>
<evidence type="ECO:0000256" key="3">
    <source>
        <dbReference type="ARBA" id="ARBA00023274"/>
    </source>
</evidence>
<evidence type="ECO:0000256" key="2">
    <source>
        <dbReference type="ARBA" id="ARBA00022980"/>
    </source>
</evidence>
<dbReference type="InterPro" id="IPR004977">
    <property type="entry name" value="Ribosomal_eS25"/>
</dbReference>
<keyword evidence="6" id="KW-1185">Reference proteome</keyword>
<proteinExistence type="inferred from homology"/>
<name>A0A0F7FHE8_9CREN</name>
<reference evidence="5 6" key="1">
    <citation type="journal article" date="2015" name="Stand. Genomic Sci.">
        <title>Complete genome sequence of and proposal of Thermofilum uzonense sp. nov. a novel hyperthermophilic crenarchaeon and emended description of the genus Thermofilum.</title>
        <authorList>
            <person name="Toshchakov S.V."/>
            <person name="Korzhenkov A.A."/>
            <person name="Samarov N.I."/>
            <person name="Mazunin I.O."/>
            <person name="Mozhey O.I."/>
            <person name="Shmyr I.S."/>
            <person name="Derbikova K.S."/>
            <person name="Taranov E.A."/>
            <person name="Dominova I.N."/>
            <person name="Bonch-Osmolovskaya E.A."/>
            <person name="Patrushev M.V."/>
            <person name="Podosokorskaya O.A."/>
            <person name="Kublanov I.V."/>
        </authorList>
    </citation>
    <scope>NUCLEOTIDE SEQUENCE [LARGE SCALE GENOMIC DNA]</scope>
    <source>
        <strain evidence="5 6">1807-2</strain>
    </source>
</reference>
<dbReference type="EMBL" id="CP009961">
    <property type="protein sequence ID" value="AKG38708.1"/>
    <property type="molecule type" value="Genomic_DNA"/>
</dbReference>
<evidence type="ECO:0000256" key="4">
    <source>
        <dbReference type="SAM" id="MobiDB-lite"/>
    </source>
</evidence>
<dbReference type="Pfam" id="PF03297">
    <property type="entry name" value="Ribosomal_S25"/>
    <property type="match status" value="1"/>
</dbReference>
<dbReference type="STRING" id="1550241.MA03_04650"/>
<dbReference type="OrthoDB" id="31234at2157"/>
<dbReference type="NCBIfam" id="NF006813">
    <property type="entry name" value="PRK09334.1-3"/>
    <property type="match status" value="1"/>
</dbReference>
<dbReference type="PATRIC" id="fig|1550241.5.peg.984"/>
<evidence type="ECO:0000313" key="5">
    <source>
        <dbReference type="EMBL" id="AKG38708.1"/>
    </source>
</evidence>
<evidence type="ECO:0008006" key="7">
    <source>
        <dbReference type="Google" id="ProtNLM"/>
    </source>
</evidence>
<evidence type="ECO:0000313" key="6">
    <source>
        <dbReference type="Proteomes" id="UP000067434"/>
    </source>
</evidence>
<keyword evidence="2" id="KW-0689">Ribosomal protein</keyword>
<gene>
    <name evidence="5" type="ORF">MA03_04650</name>
</gene>
<protein>
    <recommendedName>
        <fullName evidence="7">30S ribosomal protein S25e</fullName>
    </recommendedName>
</protein>
<keyword evidence="3" id="KW-0687">Ribonucleoprotein</keyword>